<evidence type="ECO:0000313" key="2">
    <source>
        <dbReference type="EMBL" id="MEK0187789.1"/>
    </source>
</evidence>
<keyword evidence="1" id="KW-1133">Transmembrane helix</keyword>
<feature type="transmembrane region" description="Helical" evidence="1">
    <location>
        <begin position="31"/>
        <end position="59"/>
    </location>
</feature>
<evidence type="ECO:0000256" key="1">
    <source>
        <dbReference type="SAM" id="Phobius"/>
    </source>
</evidence>
<comment type="caution">
    <text evidence="2">The sequence shown here is derived from an EMBL/GenBank/DDBJ whole genome shotgun (WGS) entry which is preliminary data.</text>
</comment>
<evidence type="ECO:0008006" key="4">
    <source>
        <dbReference type="Google" id="ProtNLM"/>
    </source>
</evidence>
<sequence length="152" mass="16430">MPKRTADIEGMARTPHLVELNKEVRELIIDYAIGAAILGLNPLPGTLTFTLLAASVLLLKMMRDIGGKWGYPKGQDALAIGGNFFGGVGSFWIAFMAWISMYVAGLFVPFVGGFAVASSLFALTWRLGQATHLYYASGCQKSQLSNIKSKII</sequence>
<keyword evidence="3" id="KW-1185">Reference proteome</keyword>
<evidence type="ECO:0000313" key="3">
    <source>
        <dbReference type="Proteomes" id="UP001384579"/>
    </source>
</evidence>
<keyword evidence="1" id="KW-0812">Transmembrane</keyword>
<reference evidence="2 3" key="1">
    <citation type="journal article" date="2020" name="Harmful Algae">
        <title>Molecular and morphological characterization of a novel dihydroanatoxin-a producing Microcoleus species (cyanobacteria) from the Russian River, California, USA.</title>
        <authorList>
            <person name="Conklin K.Y."/>
            <person name="Stancheva R."/>
            <person name="Otten T.G."/>
            <person name="Fadness R."/>
            <person name="Boyer G.L."/>
            <person name="Read B."/>
            <person name="Zhang X."/>
            <person name="Sheath R.G."/>
        </authorList>
    </citation>
    <scope>NUCLEOTIDE SEQUENCE [LARGE SCALE GENOMIC DNA]</scope>
    <source>
        <strain evidence="2 3">PTRS2</strain>
    </source>
</reference>
<dbReference type="EMBL" id="JBBLXS010000437">
    <property type="protein sequence ID" value="MEK0187789.1"/>
    <property type="molecule type" value="Genomic_DNA"/>
</dbReference>
<dbReference type="Proteomes" id="UP001384579">
    <property type="component" value="Unassembled WGS sequence"/>
</dbReference>
<feature type="transmembrane region" description="Helical" evidence="1">
    <location>
        <begin position="106"/>
        <end position="125"/>
    </location>
</feature>
<organism evidence="2 3">
    <name type="scientific">Microcoleus anatoxicus PTRS2</name>
    <dbReference type="NCBI Taxonomy" id="2705321"/>
    <lineage>
        <taxon>Bacteria</taxon>
        <taxon>Bacillati</taxon>
        <taxon>Cyanobacteriota</taxon>
        <taxon>Cyanophyceae</taxon>
        <taxon>Oscillatoriophycideae</taxon>
        <taxon>Oscillatoriales</taxon>
        <taxon>Microcoleaceae</taxon>
        <taxon>Microcoleus</taxon>
        <taxon>Microcoleus anatoxicus</taxon>
    </lineage>
</organism>
<feature type="transmembrane region" description="Helical" evidence="1">
    <location>
        <begin position="80"/>
        <end position="100"/>
    </location>
</feature>
<accession>A0ABU8YTN6</accession>
<protein>
    <recommendedName>
        <fullName evidence="4">DUF4395 domain-containing protein</fullName>
    </recommendedName>
</protein>
<dbReference type="RefSeq" id="WP_340521195.1">
    <property type="nucleotide sequence ID" value="NZ_JBBLXS010000437.1"/>
</dbReference>
<proteinExistence type="predicted"/>
<keyword evidence="1" id="KW-0472">Membrane</keyword>
<name>A0ABU8YTN6_9CYAN</name>
<gene>
    <name evidence="2" type="ORF">WMG39_23550</name>
</gene>